<organism evidence="1 2">
    <name type="scientific">Vitis vinifera</name>
    <name type="common">Grape</name>
    <dbReference type="NCBI Taxonomy" id="29760"/>
    <lineage>
        <taxon>Eukaryota</taxon>
        <taxon>Viridiplantae</taxon>
        <taxon>Streptophyta</taxon>
        <taxon>Embryophyta</taxon>
        <taxon>Tracheophyta</taxon>
        <taxon>Spermatophyta</taxon>
        <taxon>Magnoliopsida</taxon>
        <taxon>eudicotyledons</taxon>
        <taxon>Gunneridae</taxon>
        <taxon>Pentapetalae</taxon>
        <taxon>rosids</taxon>
        <taxon>Vitales</taxon>
        <taxon>Vitaceae</taxon>
        <taxon>Viteae</taxon>
        <taxon>Vitis</taxon>
    </lineage>
</organism>
<sequence>MSFSSPSGGVGGWPDNATSLSTVGIFLPGPAITRPTPPALMSPPHPPLDTCPLLSHLGLTPSRLLQNWQLSHITISCWPFVCSVYLLPHLGWASAPPGLGL</sequence>
<reference evidence="1 2" key="1">
    <citation type="journal article" date="2023" name="Hortic Res">
        <title>The complete reference genome for grapevine (Vitis vinifera L.) genetics and breeding.</title>
        <authorList>
            <person name="Shi X."/>
            <person name="Cao S."/>
            <person name="Wang X."/>
            <person name="Huang S."/>
            <person name="Wang Y."/>
            <person name="Liu Z."/>
            <person name="Liu W."/>
            <person name="Leng X."/>
            <person name="Peng Y."/>
            <person name="Wang N."/>
            <person name="Wang Y."/>
            <person name="Ma Z."/>
            <person name="Xu X."/>
            <person name="Zhang F."/>
            <person name="Xue H."/>
            <person name="Zhong H."/>
            <person name="Wang Y."/>
            <person name="Zhang K."/>
            <person name="Velt A."/>
            <person name="Avia K."/>
            <person name="Holtgrawe D."/>
            <person name="Grimplet J."/>
            <person name="Matus J.T."/>
            <person name="Ware D."/>
            <person name="Wu X."/>
            <person name="Wang H."/>
            <person name="Liu C."/>
            <person name="Fang Y."/>
            <person name="Rustenholz C."/>
            <person name="Cheng Z."/>
            <person name="Xiao H."/>
            <person name="Zhou Y."/>
        </authorList>
    </citation>
    <scope>NUCLEOTIDE SEQUENCE [LARGE SCALE GENOMIC DNA]</scope>
    <source>
        <strain evidence="2">cv. Pinot noir / PN40024</strain>
        <tissue evidence="1">Leaf</tissue>
    </source>
</reference>
<accession>A0ABY9BE28</accession>
<dbReference type="EMBL" id="CP126648">
    <property type="protein sequence ID" value="WJZ81078.1"/>
    <property type="molecule type" value="Genomic_DNA"/>
</dbReference>
<gene>
    <name evidence="1" type="ORF">VitviT2T_000936</name>
</gene>
<evidence type="ECO:0000313" key="1">
    <source>
        <dbReference type="EMBL" id="WJZ81078.1"/>
    </source>
</evidence>
<name>A0ABY9BE28_VITVI</name>
<proteinExistence type="predicted"/>
<dbReference type="Proteomes" id="UP001227230">
    <property type="component" value="Chromosome 1"/>
</dbReference>
<keyword evidence="2" id="KW-1185">Reference proteome</keyword>
<evidence type="ECO:0000313" key="2">
    <source>
        <dbReference type="Proteomes" id="UP001227230"/>
    </source>
</evidence>
<protein>
    <submittedName>
        <fullName evidence="1">Uncharacterized protein</fullName>
    </submittedName>
</protein>